<sequence>MLRLPMLMERRTLLLLTIPEPLSRFSKFKGAGGYYFQASLQSGRRNNNTVSEEPVYSHNLFTKPLAALYPVVPCRFCKGEGEVVCDKCNGNGNLAHGGYHKRNLVTLNRIVGSKWTAMESTFGWCHFTVSSKRKGLGKDWFLEMVATCDESSRFWVNSHNLKDRERWSSGWLQKAEIMAAQGKSMTTSLLCKACKGQCKLQCKACAKSNRDGHNEPSLEIINV</sequence>
<evidence type="ECO:0000313" key="1">
    <source>
        <dbReference type="EMBL" id="CAK9214817.1"/>
    </source>
</evidence>
<name>A0ABP0U7K0_9BRYO</name>
<protein>
    <submittedName>
        <fullName evidence="1">Uncharacterized protein</fullName>
    </submittedName>
</protein>
<dbReference type="Proteomes" id="UP001497512">
    <property type="component" value="Chromosome 2"/>
</dbReference>
<dbReference type="EMBL" id="OZ019894">
    <property type="protein sequence ID" value="CAK9214817.1"/>
    <property type="molecule type" value="Genomic_DNA"/>
</dbReference>
<accession>A0ABP0U7K0</accession>
<dbReference type="NCBIfam" id="TIGR02450">
    <property type="entry name" value="TIGR02450 family Trp-rich protein"/>
    <property type="match status" value="1"/>
</dbReference>
<keyword evidence="2" id="KW-1185">Reference proteome</keyword>
<organism evidence="1 2">
    <name type="scientific">Sphagnum troendelagicum</name>
    <dbReference type="NCBI Taxonomy" id="128251"/>
    <lineage>
        <taxon>Eukaryota</taxon>
        <taxon>Viridiplantae</taxon>
        <taxon>Streptophyta</taxon>
        <taxon>Embryophyta</taxon>
        <taxon>Bryophyta</taxon>
        <taxon>Sphagnophytina</taxon>
        <taxon>Sphagnopsida</taxon>
        <taxon>Sphagnales</taxon>
        <taxon>Sphagnaceae</taxon>
        <taxon>Sphagnum</taxon>
    </lineage>
</organism>
<dbReference type="Pfam" id="PF09493">
    <property type="entry name" value="DUF2389"/>
    <property type="match status" value="1"/>
</dbReference>
<proteinExistence type="predicted"/>
<dbReference type="InterPro" id="IPR012663">
    <property type="entry name" value="CHP02450_Tryp"/>
</dbReference>
<gene>
    <name evidence="1" type="ORF">CSSPTR1EN2_LOCUS12421</name>
</gene>
<reference evidence="1" key="1">
    <citation type="submission" date="2024-02" db="EMBL/GenBank/DDBJ databases">
        <authorList>
            <consortium name="ELIXIR-Norway"/>
            <consortium name="Elixir Norway"/>
        </authorList>
    </citation>
    <scope>NUCLEOTIDE SEQUENCE</scope>
</reference>
<evidence type="ECO:0000313" key="2">
    <source>
        <dbReference type="Proteomes" id="UP001497512"/>
    </source>
</evidence>